<name>A0ABN9CNN2_9NEOB</name>
<keyword evidence="2" id="KW-1185">Reference proteome</keyword>
<evidence type="ECO:0000313" key="1">
    <source>
        <dbReference type="EMBL" id="CAI9561300.1"/>
    </source>
</evidence>
<dbReference type="EMBL" id="CATNWA010011198">
    <property type="protein sequence ID" value="CAI9561300.1"/>
    <property type="molecule type" value="Genomic_DNA"/>
</dbReference>
<protein>
    <submittedName>
        <fullName evidence="1">Uncharacterized protein</fullName>
    </submittedName>
</protein>
<dbReference type="Proteomes" id="UP001162483">
    <property type="component" value="Unassembled WGS sequence"/>
</dbReference>
<gene>
    <name evidence="1" type="ORF">SPARVUS_LOCUS5412014</name>
</gene>
<accession>A0ABN9CNN2</accession>
<feature type="non-terminal residue" evidence="1">
    <location>
        <position position="1"/>
    </location>
</feature>
<feature type="non-terminal residue" evidence="1">
    <location>
        <position position="99"/>
    </location>
</feature>
<proteinExistence type="predicted"/>
<comment type="caution">
    <text evidence="1">The sequence shown here is derived from an EMBL/GenBank/DDBJ whole genome shotgun (WGS) entry which is preliminary data.</text>
</comment>
<sequence>ICEWSQRSHGTRLFTTALYHVGVVTSCDQIQLSQYFSIVARMQPERRRNYCFYSLYGYKSNQCKINFHHPPQVVQCQYGFFEFGQGHSGPMIPYCPGAP</sequence>
<organism evidence="1 2">
    <name type="scientific">Staurois parvus</name>
    <dbReference type="NCBI Taxonomy" id="386267"/>
    <lineage>
        <taxon>Eukaryota</taxon>
        <taxon>Metazoa</taxon>
        <taxon>Chordata</taxon>
        <taxon>Craniata</taxon>
        <taxon>Vertebrata</taxon>
        <taxon>Euteleostomi</taxon>
        <taxon>Amphibia</taxon>
        <taxon>Batrachia</taxon>
        <taxon>Anura</taxon>
        <taxon>Neobatrachia</taxon>
        <taxon>Ranoidea</taxon>
        <taxon>Ranidae</taxon>
        <taxon>Staurois</taxon>
    </lineage>
</organism>
<reference evidence="1" key="1">
    <citation type="submission" date="2023-05" db="EMBL/GenBank/DDBJ databases">
        <authorList>
            <person name="Stuckert A."/>
        </authorList>
    </citation>
    <scope>NUCLEOTIDE SEQUENCE</scope>
</reference>
<evidence type="ECO:0000313" key="2">
    <source>
        <dbReference type="Proteomes" id="UP001162483"/>
    </source>
</evidence>